<comment type="caution">
    <text evidence="2">The sequence shown here is derived from an EMBL/GenBank/DDBJ whole genome shotgun (WGS) entry which is preliminary data.</text>
</comment>
<feature type="region of interest" description="Disordered" evidence="1">
    <location>
        <begin position="117"/>
        <end position="168"/>
    </location>
</feature>
<evidence type="ECO:0000313" key="3">
    <source>
        <dbReference type="Proteomes" id="UP000268033"/>
    </source>
</evidence>
<keyword evidence="3" id="KW-1185">Reference proteome</keyword>
<feature type="compositionally biased region" description="Basic and acidic residues" evidence="1">
    <location>
        <begin position="145"/>
        <end position="168"/>
    </location>
</feature>
<organism evidence="2 3">
    <name type="scientific">Gallaecimonas pentaromativorans</name>
    <dbReference type="NCBI Taxonomy" id="584787"/>
    <lineage>
        <taxon>Bacteria</taxon>
        <taxon>Pseudomonadati</taxon>
        <taxon>Pseudomonadota</taxon>
        <taxon>Gammaproteobacteria</taxon>
        <taxon>Enterobacterales</taxon>
        <taxon>Gallaecimonadaceae</taxon>
        <taxon>Gallaecimonas</taxon>
    </lineage>
</organism>
<dbReference type="Proteomes" id="UP000268033">
    <property type="component" value="Unassembled WGS sequence"/>
</dbReference>
<evidence type="ECO:0000313" key="2">
    <source>
        <dbReference type="EMBL" id="ROQ27379.1"/>
    </source>
</evidence>
<dbReference type="AlphaFoldDB" id="A0A3N1PH31"/>
<dbReference type="EMBL" id="RJUL01000004">
    <property type="protein sequence ID" value="ROQ27379.1"/>
    <property type="molecule type" value="Genomic_DNA"/>
</dbReference>
<reference evidence="2 3" key="1">
    <citation type="submission" date="2018-11" db="EMBL/GenBank/DDBJ databases">
        <title>Genomic Encyclopedia of Type Strains, Phase IV (KMG-IV): sequencing the most valuable type-strain genomes for metagenomic binning, comparative biology and taxonomic classification.</title>
        <authorList>
            <person name="Goeker M."/>
        </authorList>
    </citation>
    <scope>NUCLEOTIDE SEQUENCE [LARGE SCALE GENOMIC DNA]</scope>
    <source>
        <strain evidence="2 3">DSM 21945</strain>
    </source>
</reference>
<protein>
    <submittedName>
        <fullName evidence="2">Uncharacterized protein</fullName>
    </submittedName>
</protein>
<evidence type="ECO:0000256" key="1">
    <source>
        <dbReference type="SAM" id="MobiDB-lite"/>
    </source>
</evidence>
<name>A0A3N1PH31_9GAMM</name>
<gene>
    <name evidence="2" type="ORF">EDC28_10427</name>
</gene>
<accession>A0A3N1PH31</accession>
<dbReference type="RefSeq" id="WP_123421262.1">
    <property type="nucleotide sequence ID" value="NZ_RJUL01000004.1"/>
</dbReference>
<sequence>MRFFSDNLEVTDSLGNTYVFASRGNAVGLQLLGEANSVSQYDLPQLLDRLPTYSFNELLQFWRNQSPLPYALCDSQAERQLVEAVKSGDLCIFQVTDGLEATLSSATAANTVTSAATPAAAGAPPRQQTQQSSAAPEPIVATRPAESKAEVVQEDHSGNRNKVTEVESKANPNKLTTANRIAKLDSEGHAPIRHGGPNRVTDLQLEDRAMKGFDPASGTAYDAFNKFPDGSPKPHKVGRNATAFISDDVLLKADDFARDSTQFKKNVAAARTNGDMFVDPVELPLQDVFGSDYQSHVRGVTRLGSKKNPTGHIPTDFTDGTIKAIYKLDENGNVSLHTLYPNPKL</sequence>
<proteinExistence type="predicted"/>